<organism evidence="4 5">
    <name type="scientific">Leptolyngbya foveolarum</name>
    <dbReference type="NCBI Taxonomy" id="47253"/>
    <lineage>
        <taxon>Bacteria</taxon>
        <taxon>Bacillati</taxon>
        <taxon>Cyanobacteriota</taxon>
        <taxon>Cyanophyceae</taxon>
        <taxon>Leptolyngbyales</taxon>
        <taxon>Leptolyngbyaceae</taxon>
        <taxon>Leptolyngbya group</taxon>
        <taxon>Leptolyngbya</taxon>
    </lineage>
</organism>
<reference evidence="5" key="1">
    <citation type="submission" date="2018-04" db="EMBL/GenBank/DDBJ databases">
        <authorList>
            <person name="Cornet L."/>
        </authorList>
    </citation>
    <scope>NUCLEOTIDE SEQUENCE [LARGE SCALE GENOMIC DNA]</scope>
</reference>
<evidence type="ECO:0000256" key="1">
    <source>
        <dbReference type="ARBA" id="ARBA00022603"/>
    </source>
</evidence>
<dbReference type="CDD" id="cd02440">
    <property type="entry name" value="AdoMet_MTases"/>
    <property type="match status" value="1"/>
</dbReference>
<dbReference type="AlphaFoldDB" id="A0A2W4WEP6"/>
<dbReference type="EMBL" id="QBMC01000064">
    <property type="protein sequence ID" value="PZO17688.1"/>
    <property type="molecule type" value="Genomic_DNA"/>
</dbReference>
<keyword evidence="3" id="KW-0949">S-adenosyl-L-methionine</keyword>
<dbReference type="SUPFAM" id="SSF53335">
    <property type="entry name" value="S-adenosyl-L-methionine-dependent methyltransferases"/>
    <property type="match status" value="1"/>
</dbReference>
<sequence length="223" mass="24673">MSNTTTGLDPKLHEYLLTATLRESAVLAELRKETAEHPQARMQISPEQGQFMALLVQLMGAKKTLEVGVFTGYSSLAVAAALPEDGKIVACDVSEEFCVIARKYWQKANLAHKIDLRIAPALDTLDSLIAAGETNSFDFAFIDADKSNYDNYYERSLQLVRPGGLIAVDNTLWYGRVADAEVQDNRTQKIRALNEKVRDDKRVTMSLLSTGDGLLLAVKRPPK</sequence>
<evidence type="ECO:0000256" key="3">
    <source>
        <dbReference type="ARBA" id="ARBA00022691"/>
    </source>
</evidence>
<dbReference type="PROSITE" id="PS51682">
    <property type="entry name" value="SAM_OMT_I"/>
    <property type="match status" value="1"/>
</dbReference>
<reference evidence="4 5" key="2">
    <citation type="submission" date="2018-06" db="EMBL/GenBank/DDBJ databases">
        <title>Metagenomic assembly of (sub)arctic Cyanobacteria and their associated microbiome from non-axenic cultures.</title>
        <authorList>
            <person name="Baurain D."/>
        </authorList>
    </citation>
    <scope>NUCLEOTIDE SEQUENCE [LARGE SCALE GENOMIC DNA]</scope>
    <source>
        <strain evidence="4">ULC129bin1</strain>
    </source>
</reference>
<dbReference type="Gene3D" id="3.40.50.150">
    <property type="entry name" value="Vaccinia Virus protein VP39"/>
    <property type="match status" value="1"/>
</dbReference>
<dbReference type="GO" id="GO:0008171">
    <property type="term" value="F:O-methyltransferase activity"/>
    <property type="evidence" value="ECO:0007669"/>
    <property type="project" value="InterPro"/>
</dbReference>
<gene>
    <name evidence="4" type="ORF">DCF25_10840</name>
</gene>
<comment type="caution">
    <text evidence="4">The sequence shown here is derived from an EMBL/GenBank/DDBJ whole genome shotgun (WGS) entry which is preliminary data.</text>
</comment>
<dbReference type="InterPro" id="IPR050362">
    <property type="entry name" value="Cation-dep_OMT"/>
</dbReference>
<dbReference type="PANTHER" id="PTHR10509">
    <property type="entry name" value="O-METHYLTRANSFERASE-RELATED"/>
    <property type="match status" value="1"/>
</dbReference>
<dbReference type="InterPro" id="IPR029063">
    <property type="entry name" value="SAM-dependent_MTases_sf"/>
</dbReference>
<evidence type="ECO:0000313" key="4">
    <source>
        <dbReference type="EMBL" id="PZO17688.1"/>
    </source>
</evidence>
<dbReference type="GO" id="GO:0008757">
    <property type="term" value="F:S-adenosylmethionine-dependent methyltransferase activity"/>
    <property type="evidence" value="ECO:0007669"/>
    <property type="project" value="TreeGrafter"/>
</dbReference>
<proteinExistence type="predicted"/>
<dbReference type="GO" id="GO:0032259">
    <property type="term" value="P:methylation"/>
    <property type="evidence" value="ECO:0007669"/>
    <property type="project" value="UniProtKB-KW"/>
</dbReference>
<dbReference type="PANTHER" id="PTHR10509:SF14">
    <property type="entry name" value="CAFFEOYL-COA O-METHYLTRANSFERASE 3-RELATED"/>
    <property type="match status" value="1"/>
</dbReference>
<evidence type="ECO:0000313" key="5">
    <source>
        <dbReference type="Proteomes" id="UP000249354"/>
    </source>
</evidence>
<dbReference type="Pfam" id="PF01596">
    <property type="entry name" value="Methyltransf_3"/>
    <property type="match status" value="1"/>
</dbReference>
<keyword evidence="1 4" id="KW-0489">Methyltransferase</keyword>
<protein>
    <submittedName>
        <fullName evidence="4">SAM-dependent methyltransferase</fullName>
    </submittedName>
</protein>
<accession>A0A2W4WEP6</accession>
<name>A0A2W4WEP6_9CYAN</name>
<dbReference type="Proteomes" id="UP000249354">
    <property type="component" value="Unassembled WGS sequence"/>
</dbReference>
<dbReference type="InterPro" id="IPR002935">
    <property type="entry name" value="SAM_O-MeTrfase"/>
</dbReference>
<evidence type="ECO:0000256" key="2">
    <source>
        <dbReference type="ARBA" id="ARBA00022679"/>
    </source>
</evidence>
<keyword evidence="2 4" id="KW-0808">Transferase</keyword>